<reference evidence="17 19" key="2">
    <citation type="submission" date="2020-08" db="EMBL/GenBank/DDBJ databases">
        <title>Genomic Encyclopedia of Type Strains, Phase IV (KMG-IV): sequencing the most valuable type-strain genomes for metagenomic binning, comparative biology and taxonomic classification.</title>
        <authorList>
            <person name="Goeker M."/>
        </authorList>
    </citation>
    <scope>NUCLEOTIDE SEQUENCE [LARGE SCALE GENOMIC DNA]</scope>
    <source>
        <strain evidence="17 19">DSM 107085</strain>
    </source>
</reference>
<dbReference type="InterPro" id="IPR053790">
    <property type="entry name" value="P5CR-like_CS"/>
</dbReference>
<dbReference type="OrthoDB" id="9805754at2"/>
<evidence type="ECO:0000259" key="15">
    <source>
        <dbReference type="Pfam" id="PF14748"/>
    </source>
</evidence>
<evidence type="ECO:0000256" key="9">
    <source>
        <dbReference type="ARBA" id="ARBA00052690"/>
    </source>
</evidence>
<comment type="function">
    <text evidence="10">Catalyzes the reduction of 1-pyrroline-5-carboxylate (PCA) to L-proline.</text>
</comment>
<dbReference type="InterPro" id="IPR028939">
    <property type="entry name" value="P5C_Rdtase_cat_N"/>
</dbReference>
<dbReference type="Gene3D" id="3.40.50.720">
    <property type="entry name" value="NAD(P)-binding Rossmann-like Domain"/>
    <property type="match status" value="1"/>
</dbReference>
<evidence type="ECO:0000256" key="11">
    <source>
        <dbReference type="NCBIfam" id="TIGR00112"/>
    </source>
</evidence>
<comment type="catalytic activity">
    <reaction evidence="8 10">
        <text>L-proline + NAD(+) = (S)-1-pyrroline-5-carboxylate + NADH + 2 H(+)</text>
        <dbReference type="Rhea" id="RHEA:14105"/>
        <dbReference type="ChEBI" id="CHEBI:15378"/>
        <dbReference type="ChEBI" id="CHEBI:17388"/>
        <dbReference type="ChEBI" id="CHEBI:57540"/>
        <dbReference type="ChEBI" id="CHEBI:57945"/>
        <dbReference type="ChEBI" id="CHEBI:60039"/>
        <dbReference type="EC" id="1.5.1.2"/>
    </reaction>
</comment>
<comment type="subcellular location">
    <subcellularLocation>
        <location evidence="10">Cytoplasm</location>
    </subcellularLocation>
</comment>
<dbReference type="Pfam" id="PF14748">
    <property type="entry name" value="P5CR_dimer"/>
    <property type="match status" value="1"/>
</dbReference>
<protein>
    <recommendedName>
        <fullName evidence="10 11">Pyrroline-5-carboxylate reductase</fullName>
        <shortName evidence="10">P5C reductase</shortName>
        <shortName evidence="10">P5CR</shortName>
        <ecNumber evidence="10 11">1.5.1.2</ecNumber>
    </recommendedName>
    <alternativeName>
        <fullName evidence="10">PCA reductase</fullName>
    </alternativeName>
</protein>
<evidence type="ECO:0000313" key="16">
    <source>
        <dbReference type="EMBL" id="KGI78617.1"/>
    </source>
</evidence>
<dbReference type="FunFam" id="3.40.50.720:FF:000105">
    <property type="entry name" value="Pyrroline-5-carboxylate reductase"/>
    <property type="match status" value="1"/>
</dbReference>
<dbReference type="HAMAP" id="MF_01925">
    <property type="entry name" value="P5C_reductase"/>
    <property type="match status" value="1"/>
</dbReference>
<dbReference type="UniPathway" id="UPA00098">
    <property type="reaction ID" value="UER00361"/>
</dbReference>
<dbReference type="PANTHER" id="PTHR11645">
    <property type="entry name" value="PYRROLINE-5-CARBOXYLATE REDUCTASE"/>
    <property type="match status" value="1"/>
</dbReference>
<name>A0A099CYE0_9GAMM</name>
<evidence type="ECO:0000313" key="18">
    <source>
        <dbReference type="Proteomes" id="UP000029708"/>
    </source>
</evidence>
<evidence type="ECO:0000256" key="2">
    <source>
        <dbReference type="ARBA" id="ARBA00005525"/>
    </source>
</evidence>
<dbReference type="InterPro" id="IPR036291">
    <property type="entry name" value="NAD(P)-bd_dom_sf"/>
</dbReference>
<comment type="caution">
    <text evidence="16">The sequence shown here is derived from an EMBL/GenBank/DDBJ whole genome shotgun (WGS) entry which is preliminary data.</text>
</comment>
<evidence type="ECO:0000256" key="10">
    <source>
        <dbReference type="HAMAP-Rule" id="MF_01925"/>
    </source>
</evidence>
<proteinExistence type="inferred from homology"/>
<comment type="similarity">
    <text evidence="2 10 13">Belongs to the pyrroline-5-carboxylate reductase family.</text>
</comment>
<keyword evidence="3 10" id="KW-0963">Cytoplasm</keyword>
<evidence type="ECO:0000256" key="4">
    <source>
        <dbReference type="ARBA" id="ARBA00022605"/>
    </source>
</evidence>
<dbReference type="SUPFAM" id="SSF51735">
    <property type="entry name" value="NAD(P)-binding Rossmann-fold domains"/>
    <property type="match status" value="1"/>
</dbReference>
<evidence type="ECO:0000256" key="8">
    <source>
        <dbReference type="ARBA" id="ARBA00050547"/>
    </source>
</evidence>
<dbReference type="RefSeq" id="WP_043099810.1">
    <property type="nucleotide sequence ID" value="NZ_JACHET010000001.1"/>
</dbReference>
<organism evidence="16 18">
    <name type="scientific">Oleiagrimonas soli</name>
    <dbReference type="NCBI Taxonomy" id="1543381"/>
    <lineage>
        <taxon>Bacteria</taxon>
        <taxon>Pseudomonadati</taxon>
        <taxon>Pseudomonadota</taxon>
        <taxon>Gammaproteobacteria</taxon>
        <taxon>Lysobacterales</taxon>
        <taxon>Rhodanobacteraceae</taxon>
        <taxon>Oleiagrimonas</taxon>
    </lineage>
</organism>
<feature type="binding site" evidence="12">
    <location>
        <begin position="68"/>
        <end position="71"/>
    </location>
    <ligand>
        <name>NADP(+)</name>
        <dbReference type="ChEBI" id="CHEBI:58349"/>
    </ligand>
</feature>
<dbReference type="Proteomes" id="UP000560000">
    <property type="component" value="Unassembled WGS sequence"/>
</dbReference>
<dbReference type="NCBIfam" id="TIGR00112">
    <property type="entry name" value="proC"/>
    <property type="match status" value="1"/>
</dbReference>
<evidence type="ECO:0000256" key="12">
    <source>
        <dbReference type="PIRSR" id="PIRSR000193-1"/>
    </source>
</evidence>
<evidence type="ECO:0000256" key="7">
    <source>
        <dbReference type="ARBA" id="ARBA00023002"/>
    </source>
</evidence>
<feature type="domain" description="Pyrroline-5-carboxylate reductase dimerisation" evidence="15">
    <location>
        <begin position="162"/>
        <end position="264"/>
    </location>
</feature>
<dbReference type="GO" id="GO:0055129">
    <property type="term" value="P:L-proline biosynthetic process"/>
    <property type="evidence" value="ECO:0007669"/>
    <property type="project" value="UniProtKB-UniRule"/>
</dbReference>
<dbReference type="AlphaFoldDB" id="A0A099CYE0"/>
<dbReference type="InterPro" id="IPR008927">
    <property type="entry name" value="6-PGluconate_DH-like_C_sf"/>
</dbReference>
<evidence type="ECO:0000313" key="17">
    <source>
        <dbReference type="EMBL" id="MBB6184086.1"/>
    </source>
</evidence>
<dbReference type="PANTHER" id="PTHR11645:SF0">
    <property type="entry name" value="PYRROLINE-5-CARBOXYLATE REDUCTASE 3"/>
    <property type="match status" value="1"/>
</dbReference>
<dbReference type="InterPro" id="IPR000304">
    <property type="entry name" value="Pyrroline-COOH_reductase"/>
</dbReference>
<dbReference type="Pfam" id="PF03807">
    <property type="entry name" value="F420_oxidored"/>
    <property type="match status" value="1"/>
</dbReference>
<reference evidence="16 18" key="1">
    <citation type="submission" date="2014-09" db="EMBL/GenBank/DDBJ databases">
        <title>Xanthomonadaceae 3.5X direct submission.</title>
        <authorList>
            <person name="Fang T."/>
            <person name="Wang H."/>
        </authorList>
    </citation>
    <scope>NUCLEOTIDE SEQUENCE [LARGE SCALE GENOMIC DNA]</scope>
    <source>
        <strain evidence="16 18">3.5X</strain>
    </source>
</reference>
<dbReference type="GO" id="GO:0005737">
    <property type="term" value="C:cytoplasm"/>
    <property type="evidence" value="ECO:0007669"/>
    <property type="project" value="UniProtKB-SubCell"/>
</dbReference>
<keyword evidence="6 10" id="KW-0521">NADP</keyword>
<dbReference type="EMBL" id="JROI01000008">
    <property type="protein sequence ID" value="KGI78617.1"/>
    <property type="molecule type" value="Genomic_DNA"/>
</dbReference>
<evidence type="ECO:0000256" key="1">
    <source>
        <dbReference type="ARBA" id="ARBA00005205"/>
    </source>
</evidence>
<evidence type="ECO:0000313" key="19">
    <source>
        <dbReference type="Proteomes" id="UP000560000"/>
    </source>
</evidence>
<evidence type="ECO:0000259" key="14">
    <source>
        <dbReference type="Pfam" id="PF03807"/>
    </source>
</evidence>
<comment type="catalytic activity">
    <reaction evidence="9 10 13">
        <text>L-proline + NADP(+) = (S)-1-pyrroline-5-carboxylate + NADPH + 2 H(+)</text>
        <dbReference type="Rhea" id="RHEA:14109"/>
        <dbReference type="ChEBI" id="CHEBI:15378"/>
        <dbReference type="ChEBI" id="CHEBI:17388"/>
        <dbReference type="ChEBI" id="CHEBI:57783"/>
        <dbReference type="ChEBI" id="CHEBI:58349"/>
        <dbReference type="ChEBI" id="CHEBI:60039"/>
        <dbReference type="EC" id="1.5.1.2"/>
    </reaction>
</comment>
<evidence type="ECO:0000256" key="5">
    <source>
        <dbReference type="ARBA" id="ARBA00022650"/>
    </source>
</evidence>
<dbReference type="SUPFAM" id="SSF48179">
    <property type="entry name" value="6-phosphogluconate dehydrogenase C-terminal domain-like"/>
    <property type="match status" value="1"/>
</dbReference>
<keyword evidence="5 10" id="KW-0641">Proline biosynthesis</keyword>
<feature type="binding site" evidence="12">
    <location>
        <begin position="7"/>
        <end position="12"/>
    </location>
    <ligand>
        <name>NADP(+)</name>
        <dbReference type="ChEBI" id="CHEBI:58349"/>
    </ligand>
</feature>
<comment type="pathway">
    <text evidence="1 10 13">Amino-acid biosynthesis; L-proline biosynthesis; L-proline from L-glutamate 5-semialdehyde: step 1/1.</text>
</comment>
<dbReference type="Proteomes" id="UP000029708">
    <property type="component" value="Unassembled WGS sequence"/>
</dbReference>
<evidence type="ECO:0000256" key="13">
    <source>
        <dbReference type="RuleBase" id="RU003903"/>
    </source>
</evidence>
<keyword evidence="7 10" id="KW-0560">Oxidoreductase</keyword>
<evidence type="ECO:0000256" key="6">
    <source>
        <dbReference type="ARBA" id="ARBA00022857"/>
    </source>
</evidence>
<dbReference type="FunFam" id="1.10.3730.10:FF:000001">
    <property type="entry name" value="Pyrroline-5-carboxylate reductase"/>
    <property type="match status" value="1"/>
</dbReference>
<dbReference type="PROSITE" id="PS00521">
    <property type="entry name" value="P5CR"/>
    <property type="match status" value="1"/>
</dbReference>
<evidence type="ECO:0000256" key="3">
    <source>
        <dbReference type="ARBA" id="ARBA00022490"/>
    </source>
</evidence>
<sequence>MQNITFIGGGNMARSLVGGLIGTGVDPRQIAIAEPRAEAREELERDFGVRTFADGRDAVEGAEVVVLAVKPQILPGVCKELAGAVSTAKPLIVSIAAGIRTDQLQRWLGEGTAVVRCMPNTPALIGAGATGLFATDSVDTIQREQAETLLQTAGVTAWVEDEAQIDTVTGIAGSAPAYYFLLVEALEDAAVARGLSREVARKLAAQTCMGAGRMMVESGESPDALRKRVTSPNGTTQAALESLNGDGIRQIVARAVDACADRGAALAQEND</sequence>
<dbReference type="PIRSF" id="PIRSF000193">
    <property type="entry name" value="Pyrrol-5-carb_rd"/>
    <property type="match status" value="1"/>
</dbReference>
<dbReference type="HOGENOM" id="CLU_042344_0_1_6"/>
<gene>
    <name evidence="10" type="primary">proC</name>
    <name evidence="17" type="ORF">HNQ86_001431</name>
    <name evidence="16" type="ORF">LF63_0104000</name>
</gene>
<dbReference type="InterPro" id="IPR029036">
    <property type="entry name" value="P5CR_dimer"/>
</dbReference>
<dbReference type="STRING" id="1543381.LF63_0104000"/>
<accession>A0A099CYE0</accession>
<keyword evidence="4 10" id="KW-0028">Amino-acid biosynthesis</keyword>
<feature type="domain" description="Pyrroline-5-carboxylate reductase catalytic N-terminal" evidence="14">
    <location>
        <begin position="4"/>
        <end position="98"/>
    </location>
</feature>
<dbReference type="Gene3D" id="1.10.3730.10">
    <property type="entry name" value="ProC C-terminal domain-like"/>
    <property type="match status" value="1"/>
</dbReference>
<keyword evidence="18" id="KW-1185">Reference proteome</keyword>
<dbReference type="EC" id="1.5.1.2" evidence="10 11"/>
<dbReference type="EMBL" id="JACHET010000001">
    <property type="protein sequence ID" value="MBB6184086.1"/>
    <property type="molecule type" value="Genomic_DNA"/>
</dbReference>
<dbReference type="GO" id="GO:0004735">
    <property type="term" value="F:pyrroline-5-carboxylate reductase activity"/>
    <property type="evidence" value="ECO:0007669"/>
    <property type="project" value="UniProtKB-UniRule"/>
</dbReference>